<keyword evidence="4" id="KW-0663">Pyridoxal phosphate</keyword>
<dbReference type="InterPro" id="IPR015421">
    <property type="entry name" value="PyrdxlP-dep_Trfase_major"/>
</dbReference>
<name>A0A7Y0L750_9FIRM</name>
<dbReference type="PANTHER" id="PTHR42885">
    <property type="entry name" value="HISTIDINOL-PHOSPHATE AMINOTRANSFERASE-RELATED"/>
    <property type="match status" value="1"/>
</dbReference>
<sequence>MQVPNYEGYGLYATLAKVKITPVPWYFDPDRFLQELDAVLKKAKPTLIVVTSPNGWTGAAITAETMRDIAKASYEHGHLLCIDQAYSAFGSESYTTLLTDFPNVIFIKSFSKSLGLAGFRVASVFCSPEVASYLKKFKPASTFSRLSGDFLIYCLQHPQRFSTLRRACLERRERLSNFVIRKCPTWTVHASNANFLFVDTHDANVLSGLSRLLRARRIIVRFFADERLGTHFRMTVPGDHEMHAVMECLELFGRFEYGRSAGFSE</sequence>
<comment type="similarity">
    <text evidence="5">Belongs to the class-I pyridoxal-phosphate-dependent aminotransferase family.</text>
</comment>
<proteinExistence type="inferred from homology"/>
<organism evidence="7 8">
    <name type="scientific">Sulfobacillus harzensis</name>
    <dbReference type="NCBI Taxonomy" id="2729629"/>
    <lineage>
        <taxon>Bacteria</taxon>
        <taxon>Bacillati</taxon>
        <taxon>Bacillota</taxon>
        <taxon>Clostridia</taxon>
        <taxon>Eubacteriales</taxon>
        <taxon>Clostridiales Family XVII. Incertae Sedis</taxon>
        <taxon>Sulfobacillus</taxon>
    </lineage>
</organism>
<comment type="cofactor">
    <cofactor evidence="1 5">
        <name>pyridoxal 5'-phosphate</name>
        <dbReference type="ChEBI" id="CHEBI:597326"/>
    </cofactor>
</comment>
<reference evidence="7 8" key="1">
    <citation type="submission" date="2020-04" db="EMBL/GenBank/DDBJ databases">
        <authorList>
            <person name="Zhang R."/>
            <person name="Schippers A."/>
        </authorList>
    </citation>
    <scope>NUCLEOTIDE SEQUENCE [LARGE SCALE GENOMIC DNA]</scope>
    <source>
        <strain evidence="7 8">DSM 109850</strain>
    </source>
</reference>
<evidence type="ECO:0000313" key="8">
    <source>
        <dbReference type="Proteomes" id="UP000533476"/>
    </source>
</evidence>
<dbReference type="Proteomes" id="UP000533476">
    <property type="component" value="Unassembled WGS sequence"/>
</dbReference>
<dbReference type="AlphaFoldDB" id="A0A7Y0L750"/>
<evidence type="ECO:0000256" key="5">
    <source>
        <dbReference type="RuleBase" id="RU000481"/>
    </source>
</evidence>
<dbReference type="PROSITE" id="PS00105">
    <property type="entry name" value="AA_TRANSFER_CLASS_1"/>
    <property type="match status" value="1"/>
</dbReference>
<dbReference type="EC" id="2.6.1.-" evidence="5"/>
<dbReference type="RefSeq" id="WP_169102763.1">
    <property type="nucleotide sequence ID" value="NZ_JABBVZ010000121.1"/>
</dbReference>
<dbReference type="Gene3D" id="3.40.640.10">
    <property type="entry name" value="Type I PLP-dependent aspartate aminotransferase-like (Major domain)"/>
    <property type="match status" value="1"/>
</dbReference>
<dbReference type="InterPro" id="IPR004838">
    <property type="entry name" value="NHTrfase_class1_PyrdxlP-BS"/>
</dbReference>
<evidence type="ECO:0000256" key="4">
    <source>
        <dbReference type="ARBA" id="ARBA00022898"/>
    </source>
</evidence>
<dbReference type="GO" id="GO:0008483">
    <property type="term" value="F:transaminase activity"/>
    <property type="evidence" value="ECO:0007669"/>
    <property type="project" value="UniProtKB-KW"/>
</dbReference>
<protein>
    <recommendedName>
        <fullName evidence="5">Aminotransferase</fullName>
        <ecNumber evidence="5">2.6.1.-</ecNumber>
    </recommendedName>
</protein>
<evidence type="ECO:0000313" key="7">
    <source>
        <dbReference type="EMBL" id="NMP24554.1"/>
    </source>
</evidence>
<dbReference type="EMBL" id="JABBVZ010000121">
    <property type="protein sequence ID" value="NMP24554.1"/>
    <property type="molecule type" value="Genomic_DNA"/>
</dbReference>
<dbReference type="GO" id="GO:0030170">
    <property type="term" value="F:pyridoxal phosphate binding"/>
    <property type="evidence" value="ECO:0007669"/>
    <property type="project" value="InterPro"/>
</dbReference>
<keyword evidence="3 5" id="KW-0808">Transferase</keyword>
<dbReference type="CDD" id="cd00609">
    <property type="entry name" value="AAT_like"/>
    <property type="match status" value="1"/>
</dbReference>
<gene>
    <name evidence="7" type="ORF">HIJ39_19755</name>
</gene>
<evidence type="ECO:0000256" key="3">
    <source>
        <dbReference type="ARBA" id="ARBA00022679"/>
    </source>
</evidence>
<accession>A0A7Y0L750</accession>
<evidence type="ECO:0000259" key="6">
    <source>
        <dbReference type="Pfam" id="PF00155"/>
    </source>
</evidence>
<dbReference type="InterPro" id="IPR015424">
    <property type="entry name" value="PyrdxlP-dep_Trfase"/>
</dbReference>
<dbReference type="Pfam" id="PF00155">
    <property type="entry name" value="Aminotran_1_2"/>
    <property type="match status" value="1"/>
</dbReference>
<dbReference type="Gene3D" id="3.90.1150.10">
    <property type="entry name" value="Aspartate Aminotransferase, domain 1"/>
    <property type="match status" value="1"/>
</dbReference>
<evidence type="ECO:0000256" key="1">
    <source>
        <dbReference type="ARBA" id="ARBA00001933"/>
    </source>
</evidence>
<dbReference type="InterPro" id="IPR004839">
    <property type="entry name" value="Aminotransferase_I/II_large"/>
</dbReference>
<feature type="domain" description="Aminotransferase class I/classII large" evidence="6">
    <location>
        <begin position="3"/>
        <end position="239"/>
    </location>
</feature>
<dbReference type="PANTHER" id="PTHR42885:SF2">
    <property type="entry name" value="HISTIDINOL-PHOSPHATE AMINOTRANSFERASE"/>
    <property type="match status" value="1"/>
</dbReference>
<comment type="caution">
    <text evidence="7">The sequence shown here is derived from an EMBL/GenBank/DDBJ whole genome shotgun (WGS) entry which is preliminary data.</text>
</comment>
<keyword evidence="8" id="KW-1185">Reference proteome</keyword>
<keyword evidence="2 5" id="KW-0032">Aminotransferase</keyword>
<dbReference type="InterPro" id="IPR015422">
    <property type="entry name" value="PyrdxlP-dep_Trfase_small"/>
</dbReference>
<evidence type="ECO:0000256" key="2">
    <source>
        <dbReference type="ARBA" id="ARBA00022576"/>
    </source>
</evidence>
<dbReference type="SUPFAM" id="SSF53383">
    <property type="entry name" value="PLP-dependent transferases"/>
    <property type="match status" value="1"/>
</dbReference>